<evidence type="ECO:0000256" key="2">
    <source>
        <dbReference type="ARBA" id="ARBA00022694"/>
    </source>
</evidence>
<comment type="cofactor">
    <cofactor evidence="8">
        <name>Zn(2+)</name>
        <dbReference type="ChEBI" id="CHEBI:29105"/>
    </cofactor>
    <text evidence="8">Binds 2 Zn(2+) ions.</text>
</comment>
<comment type="similarity">
    <text evidence="8">Belongs to the RNase Z family.</text>
</comment>
<dbReference type="HAMAP" id="MF_01818">
    <property type="entry name" value="RNase_Z_BN"/>
    <property type="match status" value="1"/>
</dbReference>
<comment type="subunit">
    <text evidence="1 8">Homodimer.</text>
</comment>
<proteinExistence type="inferred from homology"/>
<dbReference type="GO" id="GO:0042781">
    <property type="term" value="F:3'-tRNA processing endoribonuclease activity"/>
    <property type="evidence" value="ECO:0007669"/>
    <property type="project" value="UniProtKB-UniRule"/>
</dbReference>
<dbReference type="OrthoDB" id="9800940at2"/>
<dbReference type="NCBIfam" id="NF000801">
    <property type="entry name" value="PRK00055.1-3"/>
    <property type="match status" value="1"/>
</dbReference>
<keyword evidence="5 8" id="KW-0255">Endonuclease</keyword>
<organism evidence="9 10">
    <name type="scientific">Vicingus serpentipes</name>
    <dbReference type="NCBI Taxonomy" id="1926625"/>
    <lineage>
        <taxon>Bacteria</taxon>
        <taxon>Pseudomonadati</taxon>
        <taxon>Bacteroidota</taxon>
        <taxon>Flavobacteriia</taxon>
        <taxon>Flavobacteriales</taxon>
        <taxon>Vicingaceae</taxon>
        <taxon>Vicingus</taxon>
    </lineage>
</organism>
<feature type="binding site" evidence="8">
    <location>
        <position position="68"/>
    </location>
    <ligand>
        <name>Zn(2+)</name>
        <dbReference type="ChEBI" id="CHEBI:29105"/>
        <label>2</label>
        <note>catalytic</note>
    </ligand>
</feature>
<protein>
    <recommendedName>
        <fullName evidence="8">Ribonuclease Z</fullName>
        <shortName evidence="8">RNase Z</shortName>
        <ecNumber evidence="8">3.1.26.11</ecNumber>
    </recommendedName>
    <alternativeName>
        <fullName evidence="8">tRNA 3 endonuclease</fullName>
    </alternativeName>
    <alternativeName>
        <fullName evidence="8">tRNase Z</fullName>
    </alternativeName>
</protein>
<evidence type="ECO:0000313" key="10">
    <source>
        <dbReference type="Proteomes" id="UP000321721"/>
    </source>
</evidence>
<dbReference type="PANTHER" id="PTHR46018">
    <property type="entry name" value="ZINC PHOSPHODIESTERASE ELAC PROTEIN 1"/>
    <property type="match status" value="1"/>
</dbReference>
<dbReference type="SUPFAM" id="SSF56281">
    <property type="entry name" value="Metallo-hydrolase/oxidoreductase"/>
    <property type="match status" value="1"/>
</dbReference>
<feature type="binding site" evidence="8">
    <location>
        <position position="272"/>
    </location>
    <ligand>
        <name>Zn(2+)</name>
        <dbReference type="ChEBI" id="CHEBI:29105"/>
        <label>2</label>
        <note>catalytic</note>
    </ligand>
</feature>
<evidence type="ECO:0000256" key="6">
    <source>
        <dbReference type="ARBA" id="ARBA00022801"/>
    </source>
</evidence>
<evidence type="ECO:0000256" key="7">
    <source>
        <dbReference type="ARBA" id="ARBA00022833"/>
    </source>
</evidence>
<dbReference type="Proteomes" id="UP000321721">
    <property type="component" value="Unassembled WGS sequence"/>
</dbReference>
<accession>A0A5C6RW48</accession>
<evidence type="ECO:0000256" key="1">
    <source>
        <dbReference type="ARBA" id="ARBA00011738"/>
    </source>
</evidence>
<feature type="binding site" evidence="8">
    <location>
        <position position="143"/>
    </location>
    <ligand>
        <name>Zn(2+)</name>
        <dbReference type="ChEBI" id="CHEBI:29105"/>
        <label>1</label>
        <note>catalytic</note>
    </ligand>
</feature>
<comment type="function">
    <text evidence="8">Zinc phosphodiesterase, which displays some tRNA 3'-processing endonuclease activity. Probably involved in tRNA maturation, by removing a 3'-trailer from precursor tRNA.</text>
</comment>
<keyword evidence="6 8" id="KW-0378">Hydrolase</keyword>
<comment type="catalytic activity">
    <reaction evidence="8">
        <text>Endonucleolytic cleavage of RNA, removing extra 3' nucleotides from tRNA precursor, generating 3' termini of tRNAs. A 3'-hydroxy group is left at the tRNA terminus and a 5'-phosphoryl group is left at the trailer molecule.</text>
        <dbReference type="EC" id="3.1.26.11"/>
    </reaction>
</comment>
<dbReference type="AlphaFoldDB" id="A0A5C6RW48"/>
<sequence length="309" mass="35457">MTKFSVLILGSASASPTLNRNPTSQLLNINEQYYLIDCGEGTQSKLREHKVKFQRLHHIFISHLHGDHYLGLIGLLQTMHLLGRTIDLHLYGPPQLKEIIDLHLKYSYSALRYPLIFHPTQAVQSEIIFENNQIEVSTIILKHRIPCTGFLFKEKSKPRVINPDAIKLHCVPKHAINKLKNGEDYIVFDTKKVIKNEVLTLKPAKSRSYAFCSDTKYCESIIPQITNVDLLYHEATFMQSEEKRAKETYHSTAEQAAQVALKAKAKSLIIGHFSNRYLKLDNLLNEARFVFKNTELALENSVFEIKETQ</sequence>
<evidence type="ECO:0000313" key="9">
    <source>
        <dbReference type="EMBL" id="TXB65810.1"/>
    </source>
</evidence>
<dbReference type="InterPro" id="IPR036866">
    <property type="entry name" value="RibonucZ/Hydroxyglut_hydro"/>
</dbReference>
<evidence type="ECO:0000256" key="5">
    <source>
        <dbReference type="ARBA" id="ARBA00022759"/>
    </source>
</evidence>
<dbReference type="GO" id="GO:0008270">
    <property type="term" value="F:zinc ion binding"/>
    <property type="evidence" value="ECO:0007669"/>
    <property type="project" value="UniProtKB-UniRule"/>
</dbReference>
<dbReference type="Pfam" id="PF23023">
    <property type="entry name" value="Anti-Pycsar_Apyc1"/>
    <property type="match status" value="1"/>
</dbReference>
<keyword evidence="4 8" id="KW-0479">Metal-binding</keyword>
<dbReference type="RefSeq" id="WP_147099014.1">
    <property type="nucleotide sequence ID" value="NZ_VOOS01000002.1"/>
</dbReference>
<feature type="binding site" evidence="8">
    <location>
        <position position="214"/>
    </location>
    <ligand>
        <name>Zn(2+)</name>
        <dbReference type="ChEBI" id="CHEBI:29105"/>
        <label>2</label>
        <note>catalytic</note>
    </ligand>
</feature>
<gene>
    <name evidence="8" type="primary">rnz</name>
    <name evidence="9" type="ORF">FRY74_04385</name>
</gene>
<keyword evidence="2 8" id="KW-0819">tRNA processing</keyword>
<dbReference type="EC" id="3.1.26.11" evidence="8"/>
<comment type="caution">
    <text evidence="9">The sequence shown here is derived from an EMBL/GenBank/DDBJ whole genome shotgun (WGS) entry which is preliminary data.</text>
</comment>
<keyword evidence="10" id="KW-1185">Reference proteome</keyword>
<evidence type="ECO:0000256" key="4">
    <source>
        <dbReference type="ARBA" id="ARBA00022723"/>
    </source>
</evidence>
<dbReference type="InterPro" id="IPR013471">
    <property type="entry name" value="RNase_Z/BN"/>
</dbReference>
<keyword evidence="3 8" id="KW-0540">Nuclease</keyword>
<feature type="active site" description="Proton acceptor" evidence="8">
    <location>
        <position position="67"/>
    </location>
</feature>
<dbReference type="CDD" id="cd07717">
    <property type="entry name" value="RNaseZ_ZiPD-like_MBL-fold"/>
    <property type="match status" value="1"/>
</dbReference>
<keyword evidence="7 8" id="KW-0862">Zinc</keyword>
<feature type="binding site" evidence="8">
    <location>
        <position position="65"/>
    </location>
    <ligand>
        <name>Zn(2+)</name>
        <dbReference type="ChEBI" id="CHEBI:29105"/>
        <label>1</label>
        <note>catalytic</note>
    </ligand>
</feature>
<feature type="binding site" evidence="8">
    <location>
        <position position="214"/>
    </location>
    <ligand>
        <name>Zn(2+)</name>
        <dbReference type="ChEBI" id="CHEBI:29105"/>
        <label>1</label>
        <note>catalytic</note>
    </ligand>
</feature>
<feature type="binding site" evidence="8">
    <location>
        <position position="67"/>
    </location>
    <ligand>
        <name>Zn(2+)</name>
        <dbReference type="ChEBI" id="CHEBI:29105"/>
        <label>2</label>
        <note>catalytic</note>
    </ligand>
</feature>
<evidence type="ECO:0000256" key="8">
    <source>
        <dbReference type="HAMAP-Rule" id="MF_01818"/>
    </source>
</evidence>
<dbReference type="PANTHER" id="PTHR46018:SF2">
    <property type="entry name" value="ZINC PHOSPHODIESTERASE ELAC PROTEIN 1"/>
    <property type="match status" value="1"/>
</dbReference>
<reference evidence="9 10" key="1">
    <citation type="submission" date="2019-08" db="EMBL/GenBank/DDBJ databases">
        <title>Genome of Vicingus serpentipes NCIMB 15042.</title>
        <authorList>
            <person name="Bowman J.P."/>
        </authorList>
    </citation>
    <scope>NUCLEOTIDE SEQUENCE [LARGE SCALE GENOMIC DNA]</scope>
    <source>
        <strain evidence="9 10">NCIMB 15042</strain>
    </source>
</reference>
<dbReference type="NCBIfam" id="TIGR02651">
    <property type="entry name" value="RNase_Z"/>
    <property type="match status" value="1"/>
</dbReference>
<evidence type="ECO:0000256" key="3">
    <source>
        <dbReference type="ARBA" id="ARBA00022722"/>
    </source>
</evidence>
<name>A0A5C6RW48_9FLAO</name>
<dbReference type="Gene3D" id="3.60.15.10">
    <property type="entry name" value="Ribonuclease Z/Hydroxyacylglutathione hydrolase-like"/>
    <property type="match status" value="1"/>
</dbReference>
<dbReference type="EMBL" id="VOOS01000002">
    <property type="protein sequence ID" value="TXB65810.1"/>
    <property type="molecule type" value="Genomic_DNA"/>
</dbReference>
<feature type="binding site" evidence="8">
    <location>
        <position position="63"/>
    </location>
    <ligand>
        <name>Zn(2+)</name>
        <dbReference type="ChEBI" id="CHEBI:29105"/>
        <label>1</label>
        <note>catalytic</note>
    </ligand>
</feature>